<evidence type="ECO:0000256" key="5">
    <source>
        <dbReference type="ARBA" id="ARBA00023170"/>
    </source>
</evidence>
<evidence type="ECO:0000256" key="7">
    <source>
        <dbReference type="SAM" id="SignalP"/>
    </source>
</evidence>
<evidence type="ECO:0000256" key="2">
    <source>
        <dbReference type="ARBA" id="ARBA00022737"/>
    </source>
</evidence>
<dbReference type="PANTHER" id="PTHR48056">
    <property type="entry name" value="LRR RECEPTOR-LIKE SERINE/THREONINE-PROTEIN KINASE-RELATED"/>
    <property type="match status" value="1"/>
</dbReference>
<dbReference type="Pfam" id="PF08263">
    <property type="entry name" value="LRRNT_2"/>
    <property type="match status" value="1"/>
</dbReference>
<comment type="caution">
    <text evidence="9">The sequence shown here is derived from an EMBL/GenBank/DDBJ whole genome shotgun (WGS) entry which is preliminary data.</text>
</comment>
<feature type="domain" description="Leucine-rich repeat-containing N-terminal plant-type" evidence="8">
    <location>
        <begin position="21"/>
        <end position="59"/>
    </location>
</feature>
<accession>A0ABR2LWZ2</accession>
<sequence>MAGALLIAAFLLTISLRAAVSDDHTALLTFLTGLTIPSRREVHGWNSLISICNWTRVSCHPAPPPHRVMQRDLSDRSLCGTISPVLANLSSLQVLDLSGNLLSCHIPPELCSLSNLRQLNLSNNSLSCEIPLLRGNEVCELDSLCFLLLWSNDLSGEIPPSLADYSRLEWIDFESNYLSNALPLHVFDKMTYQQFLCLSYNNFSAINIGPFFTYQARYIDLKFELKPCKNEFVRLRLSFKWLTYACMFCLARLILTSFTTLSPCPVHWSVSALPDAERNTVASDISSWPVCFISTGAALLHE</sequence>
<keyword evidence="1" id="KW-0433">Leucine-rich repeat</keyword>
<dbReference type="PROSITE" id="PS51450">
    <property type="entry name" value="LRR"/>
    <property type="match status" value="1"/>
</dbReference>
<keyword evidence="7" id="KW-0732">Signal</keyword>
<dbReference type="InterPro" id="IPR050647">
    <property type="entry name" value="Plant_LRR-RLKs"/>
</dbReference>
<dbReference type="Proteomes" id="UP001412067">
    <property type="component" value="Unassembled WGS sequence"/>
</dbReference>
<evidence type="ECO:0000313" key="9">
    <source>
        <dbReference type="EMBL" id="KAK8953379.1"/>
    </source>
</evidence>
<organism evidence="9 10">
    <name type="scientific">Platanthera guangdongensis</name>
    <dbReference type="NCBI Taxonomy" id="2320717"/>
    <lineage>
        <taxon>Eukaryota</taxon>
        <taxon>Viridiplantae</taxon>
        <taxon>Streptophyta</taxon>
        <taxon>Embryophyta</taxon>
        <taxon>Tracheophyta</taxon>
        <taxon>Spermatophyta</taxon>
        <taxon>Magnoliopsida</taxon>
        <taxon>Liliopsida</taxon>
        <taxon>Asparagales</taxon>
        <taxon>Orchidaceae</taxon>
        <taxon>Orchidoideae</taxon>
        <taxon>Orchideae</taxon>
        <taxon>Orchidinae</taxon>
        <taxon>Platanthera</taxon>
    </lineage>
</organism>
<evidence type="ECO:0000256" key="4">
    <source>
        <dbReference type="ARBA" id="ARBA00022840"/>
    </source>
</evidence>
<dbReference type="PANTHER" id="PTHR48056:SF81">
    <property type="entry name" value="RECEPTOR PROTEIN-TYROSINE KINASE CEPR1"/>
    <property type="match status" value="1"/>
</dbReference>
<name>A0ABR2LWZ2_9ASPA</name>
<evidence type="ECO:0000256" key="3">
    <source>
        <dbReference type="ARBA" id="ARBA00022741"/>
    </source>
</evidence>
<dbReference type="SUPFAM" id="SSF52058">
    <property type="entry name" value="L domain-like"/>
    <property type="match status" value="1"/>
</dbReference>
<feature type="signal peptide" evidence="7">
    <location>
        <begin position="1"/>
        <end position="21"/>
    </location>
</feature>
<keyword evidence="6" id="KW-0325">Glycoprotein</keyword>
<feature type="chain" id="PRO_5045085803" description="Leucine-rich repeat-containing N-terminal plant-type domain-containing protein" evidence="7">
    <location>
        <begin position="22"/>
        <end position="302"/>
    </location>
</feature>
<dbReference type="EMBL" id="JBBWWR010000014">
    <property type="protein sequence ID" value="KAK8953379.1"/>
    <property type="molecule type" value="Genomic_DNA"/>
</dbReference>
<gene>
    <name evidence="9" type="ORF">KSP40_PGU012153</name>
</gene>
<evidence type="ECO:0000256" key="1">
    <source>
        <dbReference type="ARBA" id="ARBA00022614"/>
    </source>
</evidence>
<evidence type="ECO:0000259" key="8">
    <source>
        <dbReference type="Pfam" id="PF08263"/>
    </source>
</evidence>
<evidence type="ECO:0000313" key="10">
    <source>
        <dbReference type="Proteomes" id="UP001412067"/>
    </source>
</evidence>
<evidence type="ECO:0000256" key="6">
    <source>
        <dbReference type="ARBA" id="ARBA00023180"/>
    </source>
</evidence>
<keyword evidence="10" id="KW-1185">Reference proteome</keyword>
<proteinExistence type="predicted"/>
<keyword evidence="5" id="KW-0675">Receptor</keyword>
<dbReference type="InterPro" id="IPR001611">
    <property type="entry name" value="Leu-rich_rpt"/>
</dbReference>
<protein>
    <recommendedName>
        <fullName evidence="8">Leucine-rich repeat-containing N-terminal plant-type domain-containing protein</fullName>
    </recommendedName>
</protein>
<keyword evidence="3" id="KW-0547">Nucleotide-binding</keyword>
<dbReference type="Pfam" id="PF13855">
    <property type="entry name" value="LRR_8"/>
    <property type="match status" value="1"/>
</dbReference>
<dbReference type="Gene3D" id="3.80.10.10">
    <property type="entry name" value="Ribonuclease Inhibitor"/>
    <property type="match status" value="2"/>
</dbReference>
<keyword evidence="4" id="KW-0067">ATP-binding</keyword>
<keyword evidence="2" id="KW-0677">Repeat</keyword>
<dbReference type="InterPro" id="IPR032675">
    <property type="entry name" value="LRR_dom_sf"/>
</dbReference>
<dbReference type="InterPro" id="IPR013210">
    <property type="entry name" value="LRR_N_plant-typ"/>
</dbReference>
<reference evidence="9 10" key="1">
    <citation type="journal article" date="2022" name="Nat. Plants">
        <title>Genomes of leafy and leafless Platanthera orchids illuminate the evolution of mycoheterotrophy.</title>
        <authorList>
            <person name="Li M.H."/>
            <person name="Liu K.W."/>
            <person name="Li Z."/>
            <person name="Lu H.C."/>
            <person name="Ye Q.L."/>
            <person name="Zhang D."/>
            <person name="Wang J.Y."/>
            <person name="Li Y.F."/>
            <person name="Zhong Z.M."/>
            <person name="Liu X."/>
            <person name="Yu X."/>
            <person name="Liu D.K."/>
            <person name="Tu X.D."/>
            <person name="Liu B."/>
            <person name="Hao Y."/>
            <person name="Liao X.Y."/>
            <person name="Jiang Y.T."/>
            <person name="Sun W.H."/>
            <person name="Chen J."/>
            <person name="Chen Y.Q."/>
            <person name="Ai Y."/>
            <person name="Zhai J.W."/>
            <person name="Wu S.S."/>
            <person name="Zhou Z."/>
            <person name="Hsiao Y.Y."/>
            <person name="Wu W.L."/>
            <person name="Chen Y.Y."/>
            <person name="Lin Y.F."/>
            <person name="Hsu J.L."/>
            <person name="Li C.Y."/>
            <person name="Wang Z.W."/>
            <person name="Zhao X."/>
            <person name="Zhong W.Y."/>
            <person name="Ma X.K."/>
            <person name="Ma L."/>
            <person name="Huang J."/>
            <person name="Chen G.Z."/>
            <person name="Huang M.Z."/>
            <person name="Huang L."/>
            <person name="Peng D.H."/>
            <person name="Luo Y.B."/>
            <person name="Zou S.Q."/>
            <person name="Chen S.P."/>
            <person name="Lan S."/>
            <person name="Tsai W.C."/>
            <person name="Van de Peer Y."/>
            <person name="Liu Z.J."/>
        </authorList>
    </citation>
    <scope>NUCLEOTIDE SEQUENCE [LARGE SCALE GENOMIC DNA]</scope>
    <source>
        <strain evidence="9">Lor288</strain>
    </source>
</reference>